<name>A0A915J4Y3_ROMCU</name>
<evidence type="ECO:0000313" key="1">
    <source>
        <dbReference type="Proteomes" id="UP000887565"/>
    </source>
</evidence>
<proteinExistence type="predicted"/>
<evidence type="ECO:0000313" key="2">
    <source>
        <dbReference type="WBParaSite" id="nRc.2.0.1.t20869-RA"/>
    </source>
</evidence>
<dbReference type="WBParaSite" id="nRc.2.0.1.t20869-RA">
    <property type="protein sequence ID" value="nRc.2.0.1.t20869-RA"/>
    <property type="gene ID" value="nRc.2.0.1.g20869"/>
</dbReference>
<keyword evidence="1" id="KW-1185">Reference proteome</keyword>
<sequence>LVKIQVKNCANFRSEQCTVTNDIEFYLNESSTKKSLTANKLCCNDADTLLEENSFASGSNTSRQYYIH</sequence>
<reference evidence="2" key="1">
    <citation type="submission" date="2022-11" db="UniProtKB">
        <authorList>
            <consortium name="WormBaseParasite"/>
        </authorList>
    </citation>
    <scope>IDENTIFICATION</scope>
</reference>
<dbReference type="Proteomes" id="UP000887565">
    <property type="component" value="Unplaced"/>
</dbReference>
<protein>
    <submittedName>
        <fullName evidence="2">Uncharacterized protein</fullName>
    </submittedName>
</protein>
<dbReference type="AlphaFoldDB" id="A0A915J4Y3"/>
<accession>A0A915J4Y3</accession>
<organism evidence="1 2">
    <name type="scientific">Romanomermis culicivorax</name>
    <name type="common">Nematode worm</name>
    <dbReference type="NCBI Taxonomy" id="13658"/>
    <lineage>
        <taxon>Eukaryota</taxon>
        <taxon>Metazoa</taxon>
        <taxon>Ecdysozoa</taxon>
        <taxon>Nematoda</taxon>
        <taxon>Enoplea</taxon>
        <taxon>Dorylaimia</taxon>
        <taxon>Mermithida</taxon>
        <taxon>Mermithoidea</taxon>
        <taxon>Mermithidae</taxon>
        <taxon>Romanomermis</taxon>
    </lineage>
</organism>